<sequence length="120" mass="13764">MKNYIFCLILPFLISCTGTLKKSWDINDFSKKKTFTIVSEGGKSYSTAIIKIKGNVDKRICFTLDEAYGMNWCNYFNSTDSEIEFNTNFYGVGEFKLYMLPSSNVNGDIRLTIELPYTIN</sequence>
<dbReference type="Proteomes" id="UP000012317">
    <property type="component" value="Unassembled WGS sequence"/>
</dbReference>
<dbReference type="AlphaFoldDB" id="N1X1U2"/>
<evidence type="ECO:0008006" key="3">
    <source>
        <dbReference type="Google" id="ProtNLM"/>
    </source>
</evidence>
<dbReference type="PROSITE" id="PS51257">
    <property type="entry name" value="PROKAR_LIPOPROTEIN"/>
    <property type="match status" value="1"/>
</dbReference>
<dbReference type="STRING" id="1189619.pgond44_05675"/>
<comment type="caution">
    <text evidence="1">The sequence shown here is derived from an EMBL/GenBank/DDBJ whole genome shotgun (WGS) entry which is preliminary data.</text>
</comment>
<proteinExistence type="predicted"/>
<accession>N1X1U2</accession>
<protein>
    <recommendedName>
        <fullName evidence="3">Lipoprotein</fullName>
    </recommendedName>
</protein>
<name>N1X1U2_9FLAO</name>
<reference evidence="1 2" key="1">
    <citation type="journal article" date="2014" name="Genome Biol. Evol.">
        <title>Extensive gene acquisition in the extremely psychrophilic bacterial species Psychroflexus torquis and the link to sea-ice ecosystem specialism.</title>
        <authorList>
            <person name="Feng S."/>
            <person name="Powell S.M."/>
            <person name="Wilson R."/>
            <person name="Bowman J.P."/>
        </authorList>
    </citation>
    <scope>NUCLEOTIDE SEQUENCE [LARGE SCALE GENOMIC DNA]</scope>
    <source>
        <strain evidence="1 2">ACAM 44</strain>
    </source>
</reference>
<dbReference type="EMBL" id="APLF01000004">
    <property type="protein sequence ID" value="EMY82003.1"/>
    <property type="molecule type" value="Genomic_DNA"/>
</dbReference>
<gene>
    <name evidence="1" type="ORF">pgond44_05675</name>
</gene>
<organism evidence="1 2">
    <name type="scientific">Psychroflexus gondwanensis ACAM 44</name>
    <dbReference type="NCBI Taxonomy" id="1189619"/>
    <lineage>
        <taxon>Bacteria</taxon>
        <taxon>Pseudomonadati</taxon>
        <taxon>Bacteroidota</taxon>
        <taxon>Flavobacteriia</taxon>
        <taxon>Flavobacteriales</taxon>
        <taxon>Flavobacteriaceae</taxon>
        <taxon>Psychroflexus</taxon>
    </lineage>
</organism>
<evidence type="ECO:0000313" key="2">
    <source>
        <dbReference type="Proteomes" id="UP000012317"/>
    </source>
</evidence>
<keyword evidence="2" id="KW-1185">Reference proteome</keyword>
<evidence type="ECO:0000313" key="1">
    <source>
        <dbReference type="EMBL" id="EMY82003.1"/>
    </source>
</evidence>